<proteinExistence type="predicted"/>
<evidence type="ECO:0000313" key="1">
    <source>
        <dbReference type="EMBL" id="KAI3691420.1"/>
    </source>
</evidence>
<sequence length="107" mass="11492">MQPIAPSVVQNTRVEQDYRKSDDHYISTDLVVVDAAVLFSEVPDLGSMVAVVLVESILRLLHHTSPRFLDTGAAAEVVVDTGVPSRVGDPQDMADVNGSVDCGWDKG</sequence>
<keyword evidence="2" id="KW-1185">Reference proteome</keyword>
<accession>A0ACB8Z5E3</accession>
<reference evidence="2" key="1">
    <citation type="journal article" date="2022" name="Mol. Ecol. Resour.">
        <title>The genomes of chicory, endive, great burdock and yacon provide insights into Asteraceae palaeo-polyploidization history and plant inulin production.</title>
        <authorList>
            <person name="Fan W."/>
            <person name="Wang S."/>
            <person name="Wang H."/>
            <person name="Wang A."/>
            <person name="Jiang F."/>
            <person name="Liu H."/>
            <person name="Zhao H."/>
            <person name="Xu D."/>
            <person name="Zhang Y."/>
        </authorList>
    </citation>
    <scope>NUCLEOTIDE SEQUENCE [LARGE SCALE GENOMIC DNA]</scope>
    <source>
        <strain evidence="2">cv. Punajuju</strain>
    </source>
</reference>
<comment type="caution">
    <text evidence="1">The sequence shown here is derived from an EMBL/GenBank/DDBJ whole genome shotgun (WGS) entry which is preliminary data.</text>
</comment>
<gene>
    <name evidence="1" type="ORF">L2E82_49779</name>
</gene>
<organism evidence="1 2">
    <name type="scientific">Cichorium intybus</name>
    <name type="common">Chicory</name>
    <dbReference type="NCBI Taxonomy" id="13427"/>
    <lineage>
        <taxon>Eukaryota</taxon>
        <taxon>Viridiplantae</taxon>
        <taxon>Streptophyta</taxon>
        <taxon>Embryophyta</taxon>
        <taxon>Tracheophyta</taxon>
        <taxon>Spermatophyta</taxon>
        <taxon>Magnoliopsida</taxon>
        <taxon>eudicotyledons</taxon>
        <taxon>Gunneridae</taxon>
        <taxon>Pentapetalae</taxon>
        <taxon>asterids</taxon>
        <taxon>campanulids</taxon>
        <taxon>Asterales</taxon>
        <taxon>Asteraceae</taxon>
        <taxon>Cichorioideae</taxon>
        <taxon>Cichorieae</taxon>
        <taxon>Cichoriinae</taxon>
        <taxon>Cichorium</taxon>
    </lineage>
</organism>
<evidence type="ECO:0000313" key="2">
    <source>
        <dbReference type="Proteomes" id="UP001055811"/>
    </source>
</evidence>
<dbReference type="EMBL" id="CM042017">
    <property type="protein sequence ID" value="KAI3691420.1"/>
    <property type="molecule type" value="Genomic_DNA"/>
</dbReference>
<reference evidence="1 2" key="2">
    <citation type="journal article" date="2022" name="Mol. Ecol. Resour.">
        <title>The genomes of chicory, endive, great burdock and yacon provide insights into Asteraceae paleo-polyploidization history and plant inulin production.</title>
        <authorList>
            <person name="Fan W."/>
            <person name="Wang S."/>
            <person name="Wang H."/>
            <person name="Wang A."/>
            <person name="Jiang F."/>
            <person name="Liu H."/>
            <person name="Zhao H."/>
            <person name="Xu D."/>
            <person name="Zhang Y."/>
        </authorList>
    </citation>
    <scope>NUCLEOTIDE SEQUENCE [LARGE SCALE GENOMIC DNA]</scope>
    <source>
        <strain evidence="2">cv. Punajuju</strain>
        <tissue evidence="1">Leaves</tissue>
    </source>
</reference>
<dbReference type="Proteomes" id="UP001055811">
    <property type="component" value="Linkage Group LG09"/>
</dbReference>
<name>A0ACB8Z5E3_CICIN</name>
<protein>
    <submittedName>
        <fullName evidence="1">Uncharacterized protein</fullName>
    </submittedName>
</protein>